<feature type="transmembrane region" description="Helical" evidence="2">
    <location>
        <begin position="79"/>
        <end position="97"/>
    </location>
</feature>
<keyword evidence="4" id="KW-0808">Transferase</keyword>
<gene>
    <name evidence="4" type="ORF">AB5J57_11615</name>
</gene>
<keyword evidence="4" id="KW-0012">Acyltransferase</keyword>
<feature type="transmembrane region" description="Helical" evidence="2">
    <location>
        <begin position="50"/>
        <end position="67"/>
    </location>
</feature>
<feature type="transmembrane region" description="Helical" evidence="2">
    <location>
        <begin position="221"/>
        <end position="241"/>
    </location>
</feature>
<accession>A0AB39LKV5</accession>
<dbReference type="InterPro" id="IPR002656">
    <property type="entry name" value="Acyl_transf_3_dom"/>
</dbReference>
<feature type="transmembrane region" description="Helical" evidence="2">
    <location>
        <begin position="147"/>
        <end position="164"/>
    </location>
</feature>
<dbReference type="GO" id="GO:0016747">
    <property type="term" value="F:acyltransferase activity, transferring groups other than amino-acyl groups"/>
    <property type="evidence" value="ECO:0007669"/>
    <property type="project" value="InterPro"/>
</dbReference>
<evidence type="ECO:0000256" key="1">
    <source>
        <dbReference type="SAM" id="MobiDB-lite"/>
    </source>
</evidence>
<evidence type="ECO:0000259" key="3">
    <source>
        <dbReference type="Pfam" id="PF01757"/>
    </source>
</evidence>
<protein>
    <submittedName>
        <fullName evidence="4">Acyltransferase family protein</fullName>
    </submittedName>
</protein>
<feature type="region of interest" description="Disordered" evidence="1">
    <location>
        <begin position="1"/>
        <end position="41"/>
    </location>
</feature>
<dbReference type="Pfam" id="PF01757">
    <property type="entry name" value="Acyl_transf_3"/>
    <property type="match status" value="1"/>
</dbReference>
<organism evidence="4">
    <name type="scientific">Streptomyces sp. R02</name>
    <dbReference type="NCBI Taxonomy" id="3238623"/>
    <lineage>
        <taxon>Bacteria</taxon>
        <taxon>Bacillati</taxon>
        <taxon>Actinomycetota</taxon>
        <taxon>Actinomycetes</taxon>
        <taxon>Kitasatosporales</taxon>
        <taxon>Streptomycetaceae</taxon>
        <taxon>Streptomyces</taxon>
    </lineage>
</organism>
<feature type="domain" description="Acyltransferase 3" evidence="3">
    <location>
        <begin position="45"/>
        <end position="343"/>
    </location>
</feature>
<dbReference type="RefSeq" id="WP_369155958.1">
    <property type="nucleotide sequence ID" value="NZ_CP163429.1"/>
</dbReference>
<reference evidence="4" key="1">
    <citation type="submission" date="2024-07" db="EMBL/GenBank/DDBJ databases">
        <authorList>
            <person name="Yu S.T."/>
        </authorList>
    </citation>
    <scope>NUCLEOTIDE SEQUENCE</scope>
    <source>
        <strain evidence="4">R02</strain>
    </source>
</reference>
<evidence type="ECO:0000313" key="4">
    <source>
        <dbReference type="EMBL" id="XDP94141.1"/>
    </source>
</evidence>
<keyword evidence="2" id="KW-0812">Transmembrane</keyword>
<feature type="transmembrane region" description="Helical" evidence="2">
    <location>
        <begin position="109"/>
        <end position="127"/>
    </location>
</feature>
<dbReference type="AlphaFoldDB" id="A0AB39LKV5"/>
<feature type="transmembrane region" description="Helical" evidence="2">
    <location>
        <begin position="261"/>
        <end position="286"/>
    </location>
</feature>
<dbReference type="InterPro" id="IPR052734">
    <property type="entry name" value="Nod_factor_acetyltransferase"/>
</dbReference>
<name>A0AB39LKV5_9ACTN</name>
<feature type="compositionally biased region" description="Polar residues" evidence="1">
    <location>
        <begin position="1"/>
        <end position="13"/>
    </location>
</feature>
<dbReference type="PANTHER" id="PTHR37312:SF1">
    <property type="entry name" value="MEMBRANE-BOUND ACYLTRANSFERASE YKRP-RELATED"/>
    <property type="match status" value="1"/>
</dbReference>
<feature type="transmembrane region" description="Helical" evidence="2">
    <location>
        <begin position="331"/>
        <end position="348"/>
    </location>
</feature>
<keyword evidence="2" id="KW-0472">Membrane</keyword>
<evidence type="ECO:0000256" key="2">
    <source>
        <dbReference type="SAM" id="Phobius"/>
    </source>
</evidence>
<dbReference type="EMBL" id="CP163429">
    <property type="protein sequence ID" value="XDP94141.1"/>
    <property type="molecule type" value="Genomic_DNA"/>
</dbReference>
<dbReference type="PANTHER" id="PTHR37312">
    <property type="entry name" value="MEMBRANE-BOUND ACYLTRANSFERASE YKRP-RELATED"/>
    <property type="match status" value="1"/>
</dbReference>
<proteinExistence type="predicted"/>
<feature type="transmembrane region" description="Helical" evidence="2">
    <location>
        <begin position="293"/>
        <end position="311"/>
    </location>
</feature>
<sequence>MTNSQRPYGNSRTPLPPVQTPANGVPAPRSPEGSRSAPGGRQRDAFFDNAKYLAIVLVAVGHAWGQLLDEGAVETAYRVVYTFHMPAFILISGYFSRGFDLRPQHVQRLVTGVVVPYVVFETAYSLFQRYGNDEPEHGITLLDPTYHLWFLCALFVWRITTPLWKAVRHPLAVSLVLAALGSVSPQIGDDLELQRVLQFLPFFVLGLTLRPEHFRMVKRRSVRVTSVPVFVAAAVTAWATMPYVRLGWLYHSDSAQELGTAWWTGPVMVWATLGCSLVMTVCFLAWVPRRRMWFTSLGAGTIYGYLLHAFLVRAGNYTDFYDLPPLREPLGVLGLTVFAAAAVTLLCTRPVQRALRCVVEPRMDWAFRRDAGEAARVREQHRPAEVRAPGEKVSV</sequence>
<keyword evidence="2" id="KW-1133">Transmembrane helix</keyword>